<protein>
    <recommendedName>
        <fullName evidence="3">DUF3533 domain-containing protein</fullName>
    </recommendedName>
</protein>
<feature type="region of interest" description="Disordered" evidence="1">
    <location>
        <begin position="520"/>
        <end position="548"/>
    </location>
</feature>
<proteinExistence type="predicted"/>
<evidence type="ECO:0000313" key="4">
    <source>
        <dbReference type="EMBL" id="KAG7191450.1"/>
    </source>
</evidence>
<dbReference type="AlphaFoldDB" id="A0A9P7V566"/>
<evidence type="ECO:0000256" key="2">
    <source>
        <dbReference type="SAM" id="Phobius"/>
    </source>
</evidence>
<dbReference type="GeneID" id="66116499"/>
<dbReference type="PANTHER" id="PTHR34814:SF1">
    <property type="entry name" value="NITROSOGUANIDINE RESISTANCE PROTEIN SNG1"/>
    <property type="match status" value="1"/>
</dbReference>
<feature type="compositionally biased region" description="Polar residues" evidence="1">
    <location>
        <begin position="536"/>
        <end position="548"/>
    </location>
</feature>
<dbReference type="EMBL" id="JAHMUF010000029">
    <property type="protein sequence ID" value="KAG7191450.1"/>
    <property type="molecule type" value="Genomic_DNA"/>
</dbReference>
<sequence length="548" mass="62721">MVDSGRKSSTDSLLAPATPYGEEYLAKTMSQKETYQGNGEPIRNSVGSQRNSISSDHFSDDDDENIVMGYSADVSLELGIKRTPTILDRIQSRYSFFNEKLHSQRKSLVWTFLTVYFIMAFFVISIFSIYWGSMYGRDGRVRNLKMLVVIEDDIVINGTQPVVGDFFQQLLTNNKQTRPLGDWRVYNSSTLTELKSDKGRTTEEEIIYQIHHQNFWSSIWVKPNSSYNYVQALESSDPSLFNTSIVTIYETGRDFTNVPAYVTPQIRKIESIWLAQQPTILGQLFNNTFFNMNKETFKIVSTPWNFDWDDLIPFTDPVLVAPSQVGLIYIIIMTFFQVGFFADTHKKVAQEFHLKPLHYVMYRYFSACMTYLVLSLAYCFVTLAFQVDFTKAFGRAGFVVFWMSSFLTMFVVGFANEIMGMFFIMVYPSLVGFWLLFWVISNIAPTFAPLALSPEFFRYGYAMPLHNSYDITKVIFFNTYKGGLGRNYGILAAWVVLLSAAFPFVLKIFGNFMRKQMAAAQQQQTLPPPSPPPAQDSQNTSSGTDLEK</sequence>
<name>A0A9P7V566_9ASCO</name>
<feature type="domain" description="DUF3533" evidence="3">
    <location>
        <begin position="116"/>
        <end position="498"/>
    </location>
</feature>
<accession>A0A9P7V566</accession>
<evidence type="ECO:0000313" key="5">
    <source>
        <dbReference type="Proteomes" id="UP000790833"/>
    </source>
</evidence>
<feature type="region of interest" description="Disordered" evidence="1">
    <location>
        <begin position="29"/>
        <end position="60"/>
    </location>
</feature>
<comment type="caution">
    <text evidence="4">The sequence shown here is derived from an EMBL/GenBank/DDBJ whole genome shotgun (WGS) entry which is preliminary data.</text>
</comment>
<feature type="transmembrane region" description="Helical" evidence="2">
    <location>
        <begin position="326"/>
        <end position="343"/>
    </location>
</feature>
<dbReference type="Proteomes" id="UP000790833">
    <property type="component" value="Unassembled WGS sequence"/>
</dbReference>
<keyword evidence="5" id="KW-1185">Reference proteome</keyword>
<feature type="transmembrane region" description="Helical" evidence="2">
    <location>
        <begin position="488"/>
        <end position="509"/>
    </location>
</feature>
<keyword evidence="2" id="KW-0812">Transmembrane</keyword>
<gene>
    <name evidence="4" type="ORF">KQ657_003125</name>
</gene>
<reference evidence="4" key="1">
    <citation type="submission" date="2021-03" db="EMBL/GenBank/DDBJ databases">
        <authorList>
            <person name="Palmer J.M."/>
        </authorList>
    </citation>
    <scope>NUCLEOTIDE SEQUENCE</scope>
    <source>
        <strain evidence="4">ARV_011</strain>
    </source>
</reference>
<dbReference type="Pfam" id="PF12051">
    <property type="entry name" value="DUF3533"/>
    <property type="match status" value="1"/>
</dbReference>
<dbReference type="InterPro" id="IPR053001">
    <property type="entry name" value="MNNG_permease-like"/>
</dbReference>
<keyword evidence="2" id="KW-1133">Transmembrane helix</keyword>
<organism evidence="4 5">
    <name type="scientific">Scheffersomyces spartinae</name>
    <dbReference type="NCBI Taxonomy" id="45513"/>
    <lineage>
        <taxon>Eukaryota</taxon>
        <taxon>Fungi</taxon>
        <taxon>Dikarya</taxon>
        <taxon>Ascomycota</taxon>
        <taxon>Saccharomycotina</taxon>
        <taxon>Pichiomycetes</taxon>
        <taxon>Debaryomycetaceae</taxon>
        <taxon>Scheffersomyces</taxon>
    </lineage>
</organism>
<dbReference type="PANTHER" id="PTHR34814">
    <property type="entry name" value="NITROSOGUANIDINE RESISTANCE PROTEIN SNG1"/>
    <property type="match status" value="1"/>
</dbReference>
<dbReference type="GO" id="GO:0016020">
    <property type="term" value="C:membrane"/>
    <property type="evidence" value="ECO:0007669"/>
    <property type="project" value="TreeGrafter"/>
</dbReference>
<dbReference type="RefSeq" id="XP_043047002.1">
    <property type="nucleotide sequence ID" value="XM_043193861.1"/>
</dbReference>
<feature type="transmembrane region" description="Helical" evidence="2">
    <location>
        <begin position="393"/>
        <end position="415"/>
    </location>
</feature>
<feature type="transmembrane region" description="Helical" evidence="2">
    <location>
        <begin position="108"/>
        <end position="131"/>
    </location>
</feature>
<dbReference type="InterPro" id="IPR022703">
    <property type="entry name" value="DUF3533"/>
</dbReference>
<evidence type="ECO:0000259" key="3">
    <source>
        <dbReference type="Pfam" id="PF12051"/>
    </source>
</evidence>
<keyword evidence="2" id="KW-0472">Membrane</keyword>
<dbReference type="OrthoDB" id="2140105at2759"/>
<evidence type="ECO:0000256" key="1">
    <source>
        <dbReference type="SAM" id="MobiDB-lite"/>
    </source>
</evidence>
<feature type="transmembrane region" description="Helical" evidence="2">
    <location>
        <begin position="364"/>
        <end position="387"/>
    </location>
</feature>
<feature type="transmembrane region" description="Helical" evidence="2">
    <location>
        <begin position="422"/>
        <end position="440"/>
    </location>
</feature>